<gene>
    <name evidence="4" type="ORF">H1191_11080</name>
</gene>
<keyword evidence="2" id="KW-0418">Kinase</keyword>
<name>A0A7W1WRS3_9BACL</name>
<dbReference type="AlphaFoldDB" id="A0A7W1WRS3"/>
<keyword evidence="1" id="KW-0808">Transferase</keyword>
<dbReference type="GO" id="GO:0006796">
    <property type="term" value="P:phosphate-containing compound metabolic process"/>
    <property type="evidence" value="ECO:0007669"/>
    <property type="project" value="UniProtKB-ARBA"/>
</dbReference>
<dbReference type="PRINTS" id="PR00990">
    <property type="entry name" value="RIBOKINASE"/>
</dbReference>
<dbReference type="Pfam" id="PF00294">
    <property type="entry name" value="PfkB"/>
    <property type="match status" value="1"/>
</dbReference>
<proteinExistence type="predicted"/>
<dbReference type="SUPFAM" id="SSF53613">
    <property type="entry name" value="Ribokinase-like"/>
    <property type="match status" value="1"/>
</dbReference>
<reference evidence="4 5" key="1">
    <citation type="submission" date="2020-07" db="EMBL/GenBank/DDBJ databases">
        <authorList>
            <person name="Feng H."/>
        </authorList>
    </citation>
    <scope>NUCLEOTIDE SEQUENCE [LARGE SCALE GENOMIC DNA]</scope>
    <source>
        <strain evidence="5">s-10</strain>
    </source>
</reference>
<evidence type="ECO:0000259" key="3">
    <source>
        <dbReference type="Pfam" id="PF00294"/>
    </source>
</evidence>
<dbReference type="EMBL" id="JACEIQ010000010">
    <property type="protein sequence ID" value="MBA4494850.1"/>
    <property type="molecule type" value="Genomic_DNA"/>
</dbReference>
<evidence type="ECO:0000256" key="2">
    <source>
        <dbReference type="ARBA" id="ARBA00022777"/>
    </source>
</evidence>
<dbReference type="Gene3D" id="3.40.1190.20">
    <property type="match status" value="1"/>
</dbReference>
<dbReference type="InterPro" id="IPR029056">
    <property type="entry name" value="Ribokinase-like"/>
</dbReference>
<comment type="caution">
    <text evidence="4">The sequence shown here is derived from an EMBL/GenBank/DDBJ whole genome shotgun (WGS) entry which is preliminary data.</text>
</comment>
<dbReference type="PANTHER" id="PTHR10584">
    <property type="entry name" value="SUGAR KINASE"/>
    <property type="match status" value="1"/>
</dbReference>
<dbReference type="GO" id="GO:0005829">
    <property type="term" value="C:cytosol"/>
    <property type="evidence" value="ECO:0007669"/>
    <property type="project" value="TreeGrafter"/>
</dbReference>
<dbReference type="InterPro" id="IPR002139">
    <property type="entry name" value="Ribo/fructo_kinase"/>
</dbReference>
<dbReference type="PANTHER" id="PTHR10584:SF166">
    <property type="entry name" value="RIBOKINASE"/>
    <property type="match status" value="1"/>
</dbReference>
<dbReference type="Proteomes" id="UP000535491">
    <property type="component" value="Unassembled WGS sequence"/>
</dbReference>
<protein>
    <recommendedName>
        <fullName evidence="3">Carbohydrate kinase PfkB domain-containing protein</fullName>
    </recommendedName>
</protein>
<evidence type="ECO:0000313" key="4">
    <source>
        <dbReference type="EMBL" id="MBA4494850.1"/>
    </source>
</evidence>
<dbReference type="InterPro" id="IPR011611">
    <property type="entry name" value="PfkB_dom"/>
</dbReference>
<evidence type="ECO:0000313" key="5">
    <source>
        <dbReference type="Proteomes" id="UP000535491"/>
    </source>
</evidence>
<evidence type="ECO:0000256" key="1">
    <source>
        <dbReference type="ARBA" id="ARBA00022679"/>
    </source>
</evidence>
<dbReference type="GO" id="GO:0016301">
    <property type="term" value="F:kinase activity"/>
    <property type="evidence" value="ECO:0007669"/>
    <property type="project" value="UniProtKB-KW"/>
</dbReference>
<organism evidence="4 5">
    <name type="scientific">Paenactinomyces guangxiensis</name>
    <dbReference type="NCBI Taxonomy" id="1490290"/>
    <lineage>
        <taxon>Bacteria</taxon>
        <taxon>Bacillati</taxon>
        <taxon>Bacillota</taxon>
        <taxon>Bacilli</taxon>
        <taxon>Bacillales</taxon>
        <taxon>Thermoactinomycetaceae</taxon>
        <taxon>Paenactinomyces</taxon>
    </lineage>
</organism>
<sequence>MDLVMETSRMPAVGETVLGSKFTTLPGGKGAMVACARLGADVTMVGCAGNDSFGSELTANLQREGVITVNVETVTDLATGIASITVENGENSIIVVPGANDALTPEKVRQAEKVIQEADVVLLQLEIPLDAVAEAARISKHHHVPVILNPATALSVTKFGAQGGMPSHEQVQTFLQLKLRDI</sequence>
<keyword evidence="5" id="KW-1185">Reference proteome</keyword>
<feature type="domain" description="Carbohydrate kinase PfkB" evidence="3">
    <location>
        <begin position="2"/>
        <end position="153"/>
    </location>
</feature>
<accession>A0A7W1WRS3</accession>